<dbReference type="InterPro" id="IPR014529">
    <property type="entry name" value="UCP026631"/>
</dbReference>
<dbReference type="AlphaFoldDB" id="A0A1R4ET19"/>
<feature type="domain" description="YdbS-like PH" evidence="3">
    <location>
        <begin position="399"/>
        <end position="473"/>
    </location>
</feature>
<name>A0A1R4ET19_9MICC</name>
<feature type="transmembrane region" description="Helical" evidence="2">
    <location>
        <begin position="220"/>
        <end position="246"/>
    </location>
</feature>
<dbReference type="InterPro" id="IPR005182">
    <property type="entry name" value="YdbS-like_PH"/>
</dbReference>
<protein>
    <submittedName>
        <fullName evidence="4">Membrane-flanked domain</fullName>
    </submittedName>
</protein>
<gene>
    <name evidence="4" type="ORF">FM101_00605</name>
</gene>
<feature type="transmembrane region" description="Helical" evidence="2">
    <location>
        <begin position="27"/>
        <end position="49"/>
    </location>
</feature>
<feature type="transmembrane region" description="Helical" evidence="2">
    <location>
        <begin position="252"/>
        <end position="271"/>
    </location>
</feature>
<dbReference type="RefSeq" id="WP_086993938.1">
    <property type="nucleotide sequence ID" value="NZ_FUHW01000004.1"/>
</dbReference>
<dbReference type="PANTHER" id="PTHR34473">
    <property type="entry name" value="UPF0699 TRANSMEMBRANE PROTEIN YDBS"/>
    <property type="match status" value="1"/>
</dbReference>
<evidence type="ECO:0000313" key="5">
    <source>
        <dbReference type="Proteomes" id="UP000195913"/>
    </source>
</evidence>
<keyword evidence="2" id="KW-0812">Transmembrane</keyword>
<evidence type="ECO:0000313" key="4">
    <source>
        <dbReference type="EMBL" id="SJM46783.1"/>
    </source>
</evidence>
<organism evidence="4 5">
    <name type="scientific">Arthrobacter rhombi</name>
    <dbReference type="NCBI Taxonomy" id="71253"/>
    <lineage>
        <taxon>Bacteria</taxon>
        <taxon>Bacillati</taxon>
        <taxon>Actinomycetota</taxon>
        <taxon>Actinomycetes</taxon>
        <taxon>Micrococcales</taxon>
        <taxon>Micrococcaceae</taxon>
        <taxon>Arthrobacter</taxon>
    </lineage>
</organism>
<dbReference type="Proteomes" id="UP000195913">
    <property type="component" value="Unassembled WGS sequence"/>
</dbReference>
<dbReference type="Pfam" id="PF03703">
    <property type="entry name" value="bPH_2"/>
    <property type="match status" value="3"/>
</dbReference>
<dbReference type="EMBL" id="FUHW01000004">
    <property type="protein sequence ID" value="SJM46783.1"/>
    <property type="molecule type" value="Genomic_DNA"/>
</dbReference>
<dbReference type="PIRSF" id="PIRSF026631">
    <property type="entry name" value="UCP026631"/>
    <property type="match status" value="1"/>
</dbReference>
<sequence>MTGDQTSQPGMEESAPWRRVHPVSPMVRGWLVVVAFLYFFGQNALNNIFGSGELPPEAEKDWDFTPSVLLVIAAGIGILVVIMVGFFLSWYFTKYQVTDRHVQVNSGVVFRQQRQARIDRVQAIDIVQPLVARIFGLAELKFEVADSGSTAMRLAYIKIAAAKVLRNDILARAAGLKQEREAGPAAEGPAPEVAAEPVASVPPSPEAPERTVAVVPPPRLIAATLLSPWLAAVLLFVISMIVATVASDGQISLFYLIPGLIGVVPVLWGQFNQGYNFRAAMSEDGLRLSYGLLETSHQTVPPGRVQAVMVTQGIIWRRFGWYRVVVNVAGYGNQEGSLRSTLLPVGTRQDVLNVLSIVLPEPGTDRPSELVGAGIGGSGSSEGFITSPRSARWLSPFAYRRQGFAVTETALLSRAGVLTHSLVIIPHERIQGIFLTQGPLNRPLGLTGIEFCTTDGPISPRVKQMSLETGRELFMSQASRAARARRLKDRDHWLEEENHE</sequence>
<accession>A0A1R4ET19</accession>
<keyword evidence="2" id="KW-0472">Membrane</keyword>
<evidence type="ECO:0000259" key="3">
    <source>
        <dbReference type="Pfam" id="PF03703"/>
    </source>
</evidence>
<feature type="region of interest" description="Disordered" evidence="1">
    <location>
        <begin position="180"/>
        <end position="206"/>
    </location>
</feature>
<feature type="domain" description="YdbS-like PH" evidence="3">
    <location>
        <begin position="90"/>
        <end position="167"/>
    </location>
</feature>
<feature type="compositionally biased region" description="Low complexity" evidence="1">
    <location>
        <begin position="183"/>
        <end position="199"/>
    </location>
</feature>
<feature type="transmembrane region" description="Helical" evidence="2">
    <location>
        <begin position="69"/>
        <end position="92"/>
    </location>
</feature>
<feature type="domain" description="YdbS-like PH" evidence="3">
    <location>
        <begin position="276"/>
        <end position="338"/>
    </location>
</feature>
<dbReference type="PANTHER" id="PTHR34473:SF2">
    <property type="entry name" value="UPF0699 TRANSMEMBRANE PROTEIN YDBT"/>
    <property type="match status" value="1"/>
</dbReference>
<evidence type="ECO:0000256" key="2">
    <source>
        <dbReference type="SAM" id="Phobius"/>
    </source>
</evidence>
<reference evidence="4 5" key="1">
    <citation type="submission" date="2017-02" db="EMBL/GenBank/DDBJ databases">
        <authorList>
            <person name="Peterson S.W."/>
        </authorList>
    </citation>
    <scope>NUCLEOTIDE SEQUENCE [LARGE SCALE GENOMIC DNA]</scope>
    <source>
        <strain evidence="4 5">B Ar 00.02</strain>
    </source>
</reference>
<keyword evidence="5" id="KW-1185">Reference proteome</keyword>
<evidence type="ECO:0000256" key="1">
    <source>
        <dbReference type="SAM" id="MobiDB-lite"/>
    </source>
</evidence>
<keyword evidence="2" id="KW-1133">Transmembrane helix</keyword>
<proteinExistence type="predicted"/>